<dbReference type="InterPro" id="IPR036097">
    <property type="entry name" value="HisK_dim/P_sf"/>
</dbReference>
<dbReference type="SUPFAM" id="SSF55874">
    <property type="entry name" value="ATPase domain of HSP90 chaperone/DNA topoisomerase II/histidine kinase"/>
    <property type="match status" value="1"/>
</dbReference>
<dbReference type="PROSITE" id="PS50109">
    <property type="entry name" value="HIS_KIN"/>
    <property type="match status" value="1"/>
</dbReference>
<dbReference type="SUPFAM" id="SSF55785">
    <property type="entry name" value="PYP-like sensor domain (PAS domain)"/>
    <property type="match status" value="3"/>
</dbReference>
<dbReference type="CDD" id="cd00082">
    <property type="entry name" value="HisKA"/>
    <property type="match status" value="1"/>
</dbReference>
<evidence type="ECO:0000313" key="11">
    <source>
        <dbReference type="Proteomes" id="UP000033607"/>
    </source>
</evidence>
<feature type="domain" description="Histidine kinase" evidence="8">
    <location>
        <begin position="437"/>
        <end position="690"/>
    </location>
</feature>
<protein>
    <recommendedName>
        <fullName evidence="2">histidine kinase</fullName>
        <ecNumber evidence="2">2.7.13.3</ecNumber>
    </recommendedName>
</protein>
<dbReference type="GO" id="GO:0000155">
    <property type="term" value="F:phosphorelay sensor kinase activity"/>
    <property type="evidence" value="ECO:0007669"/>
    <property type="project" value="InterPro"/>
</dbReference>
<keyword evidence="4 10" id="KW-0808">Transferase</keyword>
<dbReference type="SMART" id="SM00091">
    <property type="entry name" value="PAS"/>
    <property type="match status" value="3"/>
</dbReference>
<dbReference type="InterPro" id="IPR013656">
    <property type="entry name" value="PAS_4"/>
</dbReference>
<accession>A0A0F5YFY8</accession>
<organism evidence="10 11">
    <name type="scientific">Limnoraphis robusta CS-951</name>
    <dbReference type="NCBI Taxonomy" id="1637645"/>
    <lineage>
        <taxon>Bacteria</taxon>
        <taxon>Bacillati</taxon>
        <taxon>Cyanobacteriota</taxon>
        <taxon>Cyanophyceae</taxon>
        <taxon>Oscillatoriophycideae</taxon>
        <taxon>Oscillatoriales</taxon>
        <taxon>Sirenicapillariaceae</taxon>
        <taxon>Limnoraphis</taxon>
    </lineage>
</organism>
<keyword evidence="5" id="KW-0902">Two-component regulatory system</keyword>
<dbReference type="Gene3D" id="3.30.565.10">
    <property type="entry name" value="Histidine kinase-like ATPase, C-terminal domain"/>
    <property type="match status" value="1"/>
</dbReference>
<feature type="coiled-coil region" evidence="6">
    <location>
        <begin position="398"/>
        <end position="428"/>
    </location>
</feature>
<proteinExistence type="predicted"/>
<dbReference type="InterPro" id="IPR000014">
    <property type="entry name" value="PAS"/>
</dbReference>
<dbReference type="NCBIfam" id="TIGR00229">
    <property type="entry name" value="sensory_box"/>
    <property type="match status" value="2"/>
</dbReference>
<reference evidence="10 11" key="1">
    <citation type="submission" date="2015-06" db="EMBL/GenBank/DDBJ databases">
        <title>Draft genome assembly of filamentous brackish cyanobacterium Limnoraphis robusta strain CS-951.</title>
        <authorList>
            <person name="Willis A."/>
            <person name="Parks M."/>
            <person name="Burford M.A."/>
        </authorList>
    </citation>
    <scope>NUCLEOTIDE SEQUENCE [LARGE SCALE GENOMIC DNA]</scope>
    <source>
        <strain evidence="10 11">CS-951</strain>
    </source>
</reference>
<dbReference type="Pfam" id="PF08448">
    <property type="entry name" value="PAS_4"/>
    <property type="match status" value="1"/>
</dbReference>
<dbReference type="SMART" id="SM00387">
    <property type="entry name" value="HATPase_c"/>
    <property type="match status" value="1"/>
</dbReference>
<evidence type="ECO:0000259" key="8">
    <source>
        <dbReference type="PROSITE" id="PS50109"/>
    </source>
</evidence>
<dbReference type="Pfam" id="PF13426">
    <property type="entry name" value="PAS_9"/>
    <property type="match status" value="1"/>
</dbReference>
<evidence type="ECO:0000259" key="9">
    <source>
        <dbReference type="PROSITE" id="PS50112"/>
    </source>
</evidence>
<dbReference type="OrthoDB" id="9773246at2"/>
<dbReference type="Gene3D" id="1.10.287.130">
    <property type="match status" value="1"/>
</dbReference>
<dbReference type="InterPro" id="IPR004358">
    <property type="entry name" value="Sig_transdc_His_kin-like_C"/>
</dbReference>
<evidence type="ECO:0000256" key="5">
    <source>
        <dbReference type="ARBA" id="ARBA00023012"/>
    </source>
</evidence>
<feature type="region of interest" description="Disordered" evidence="7">
    <location>
        <begin position="1"/>
        <end position="21"/>
    </location>
</feature>
<dbReference type="Pfam" id="PF13188">
    <property type="entry name" value="PAS_8"/>
    <property type="match status" value="1"/>
</dbReference>
<gene>
    <name evidence="10" type="ORF">WN50_12375</name>
</gene>
<dbReference type="InterPro" id="IPR003661">
    <property type="entry name" value="HisK_dim/P_dom"/>
</dbReference>
<evidence type="ECO:0000256" key="2">
    <source>
        <dbReference type="ARBA" id="ARBA00012438"/>
    </source>
</evidence>
<evidence type="ECO:0000256" key="6">
    <source>
        <dbReference type="SAM" id="Coils"/>
    </source>
</evidence>
<keyword evidence="3" id="KW-0597">Phosphoprotein</keyword>
<dbReference type="InterPro" id="IPR036890">
    <property type="entry name" value="HATPase_C_sf"/>
</dbReference>
<dbReference type="InterPro" id="IPR035965">
    <property type="entry name" value="PAS-like_dom_sf"/>
</dbReference>
<dbReference type="Gene3D" id="3.30.450.20">
    <property type="entry name" value="PAS domain"/>
    <property type="match status" value="3"/>
</dbReference>
<dbReference type="PRINTS" id="PR00344">
    <property type="entry name" value="BCTRLSENSOR"/>
</dbReference>
<evidence type="ECO:0000256" key="7">
    <source>
        <dbReference type="SAM" id="MobiDB-lite"/>
    </source>
</evidence>
<dbReference type="SUPFAM" id="SSF47384">
    <property type="entry name" value="Homodimeric domain of signal transducing histidine kinase"/>
    <property type="match status" value="1"/>
</dbReference>
<comment type="caution">
    <text evidence="10">The sequence shown here is derived from an EMBL/GenBank/DDBJ whole genome shotgun (WGS) entry which is preliminary data.</text>
</comment>
<dbReference type="InterPro" id="IPR005467">
    <property type="entry name" value="His_kinase_dom"/>
</dbReference>
<dbReference type="EMBL" id="LATL02000262">
    <property type="protein sequence ID" value="KKD37801.1"/>
    <property type="molecule type" value="Genomic_DNA"/>
</dbReference>
<keyword evidence="6" id="KW-0175">Coiled coil</keyword>
<evidence type="ECO:0000256" key="3">
    <source>
        <dbReference type="ARBA" id="ARBA00022553"/>
    </source>
</evidence>
<feature type="domain" description="PAS" evidence="9">
    <location>
        <begin position="144"/>
        <end position="187"/>
    </location>
</feature>
<sequence length="694" mass="79555">MRLQPMTPKYKTNSSIQPSSSEQSNYCKFIEYMPTAVAMLDQQMRYIVVSRQWQTDFGQKSVNLIGQSHDELFPSLPDIWHKNVQLCLAGSLEQWELECLLTLPDHQSQWVKFNVQSWLTDQQTIGGLIVHVENISKHQQLEQDRKQAQLAIDHAGDAIYYVTSEGNVCYANSAACQMMGYSEAELLQLKIHDIDPDLCPVVWQEHYHQVKQKGYLRFQSCHQKKNKQIIPVEVSESYLDPDSTEENIQLEDIELPLICWLVRDIRTQKAAHSAITASRDQLEAVLNAVPGLVSWIGSDLRYLGVNKHLAQAYNVPAEEFVGREVGFLQTSPEFNQFVYQFFENPKWVDSQEITANVQSLPRTYLIVAQKYQRGKAAVFVGLDITQRQQMEAALRQSEEREARRRVELEEALIQLQRTQSQLIQTEKMLSLGQLVAGVAHEVNNPVNFIFGNLSHAQNYLQEVMSLLELYQLNYPQPTSDIEATLEEIDFSFIKQDLPQLLESMKLGAERIRDVVRSLRLFTHVNETQVKTVDLHEGLDSVLMILQNRLQAKGGRSSITLVKDYGDLPRVQCYASQLNQVFLYLITFGIERIETALLQRQMSESPLIRVRTQYLDENQVSISISDNSPGMTLEECQKVFQPLLKGKNNQETSLGLSIAYHLVVEEHRGQLECFSDLERGTEFVMRIPCLLAQNE</sequence>
<evidence type="ECO:0000313" key="10">
    <source>
        <dbReference type="EMBL" id="KKD37801.1"/>
    </source>
</evidence>
<dbReference type="Pfam" id="PF02518">
    <property type="entry name" value="HATPase_c"/>
    <property type="match status" value="1"/>
</dbReference>
<dbReference type="AlphaFoldDB" id="A0A0F5YFY8"/>
<dbReference type="InterPro" id="IPR003594">
    <property type="entry name" value="HATPase_dom"/>
</dbReference>
<dbReference type="PROSITE" id="PS50112">
    <property type="entry name" value="PAS"/>
    <property type="match status" value="1"/>
</dbReference>
<name>A0A0F5YFY8_9CYAN</name>
<dbReference type="EC" id="2.7.13.3" evidence="2"/>
<dbReference type="PANTHER" id="PTHR43065">
    <property type="entry name" value="SENSOR HISTIDINE KINASE"/>
    <property type="match status" value="1"/>
</dbReference>
<keyword evidence="4 10" id="KW-0418">Kinase</keyword>
<dbReference type="CDD" id="cd00130">
    <property type="entry name" value="PAS"/>
    <property type="match status" value="2"/>
</dbReference>
<dbReference type="PANTHER" id="PTHR43065:SF50">
    <property type="entry name" value="HISTIDINE KINASE"/>
    <property type="match status" value="1"/>
</dbReference>
<dbReference type="Proteomes" id="UP000033607">
    <property type="component" value="Unassembled WGS sequence"/>
</dbReference>
<evidence type="ECO:0000256" key="1">
    <source>
        <dbReference type="ARBA" id="ARBA00000085"/>
    </source>
</evidence>
<evidence type="ECO:0000256" key="4">
    <source>
        <dbReference type="ARBA" id="ARBA00022777"/>
    </source>
</evidence>
<comment type="catalytic activity">
    <reaction evidence="1">
        <text>ATP + protein L-histidine = ADP + protein N-phospho-L-histidine.</text>
        <dbReference type="EC" id="2.7.13.3"/>
    </reaction>
</comment>
<dbReference type="PATRIC" id="fig|1637645.4.peg.5211"/>